<evidence type="ECO:0000313" key="2">
    <source>
        <dbReference type="Proteomes" id="UP001145022"/>
    </source>
</evidence>
<dbReference type="Proteomes" id="UP001145022">
    <property type="component" value="Unassembled WGS sequence"/>
</dbReference>
<reference evidence="1" key="1">
    <citation type="journal article" date="2021" name="Sci. Rep.">
        <title>An efficient direct screening system for microorganisms that activate plant immune responses based on plant-microbe interactions using cultured plant cells.</title>
        <authorList>
            <person name="Kurokawa M."/>
            <person name="Nakano M."/>
            <person name="Kitahata N."/>
            <person name="Kuchitsu K."/>
            <person name="Furuya T."/>
        </authorList>
    </citation>
    <scope>NUCLEOTIDE SEQUENCE</scope>
    <source>
        <strain evidence="1">RS3R-1</strain>
    </source>
</reference>
<dbReference type="EMBL" id="BSCQ01000031">
    <property type="protein sequence ID" value="GLH43070.1"/>
    <property type="molecule type" value="Genomic_DNA"/>
</dbReference>
<name>A0ABQ5PHV3_9PSED</name>
<reference evidence="1" key="3">
    <citation type="journal article" date="2023" name="J. Biotechnol.">
        <title>Draft Genome Sequences of Endophytic Pseudomonas Strains, Isolated from the Interior of Brassicaceae Plants.</title>
        <authorList>
            <person name="Kaneko H."/>
            <person name="Furuya T."/>
        </authorList>
    </citation>
    <scope>NUCLEOTIDE SEQUENCE</scope>
    <source>
        <strain evidence="1">RS3R-1</strain>
    </source>
</reference>
<keyword evidence="2" id="KW-1185">Reference proteome</keyword>
<evidence type="ECO:0008006" key="3">
    <source>
        <dbReference type="Google" id="ProtNLM"/>
    </source>
</evidence>
<gene>
    <name evidence="1" type="ORF">RS3R1_21580</name>
</gene>
<organism evidence="1 2">
    <name type="scientific">Pseudomonas atacamensis</name>
    <dbReference type="NCBI Taxonomy" id="2565368"/>
    <lineage>
        <taxon>Bacteria</taxon>
        <taxon>Pseudomonadati</taxon>
        <taxon>Pseudomonadota</taxon>
        <taxon>Gammaproteobacteria</taxon>
        <taxon>Pseudomonadales</taxon>
        <taxon>Pseudomonadaceae</taxon>
        <taxon>Pseudomonas</taxon>
    </lineage>
</organism>
<accession>A0ABQ5PHV3</accession>
<comment type="caution">
    <text evidence="1">The sequence shown here is derived from an EMBL/GenBank/DDBJ whole genome shotgun (WGS) entry which is preliminary data.</text>
</comment>
<proteinExistence type="predicted"/>
<reference evidence="1" key="2">
    <citation type="submission" date="2022-11" db="EMBL/GenBank/DDBJ databases">
        <title>Draft genome sequencing of Pseudomonas atacamensis RS3R1.</title>
        <authorList>
            <person name="Furuya T."/>
            <person name="Kaneko H."/>
        </authorList>
    </citation>
    <scope>NUCLEOTIDE SEQUENCE</scope>
    <source>
        <strain evidence="1">RS3R-1</strain>
    </source>
</reference>
<sequence length="213" mass="23903">MKAFIEKPLKRRAYDRSHVPIQERLRRTHRPLTELHHLAEGKRSTGPVPNGKQVDVLATEALIRDTADPSKAAVAARHQQERLQRNVYSHVATQSEPTNMAAPPPVDPAQGQSPDFQKARAHREHYLARMAEMEFRKAQGELVEISFVQKAAFETARSLNHSLMSLSPQLAPQLAALSDPWVVERQLTAALRQRLNEAAQVSSDDFGFAFSEC</sequence>
<evidence type="ECO:0000313" key="1">
    <source>
        <dbReference type="EMBL" id="GLH43070.1"/>
    </source>
</evidence>
<protein>
    <recommendedName>
        <fullName evidence="3">Terminase small subunit</fullName>
    </recommendedName>
</protein>